<evidence type="ECO:0000256" key="1">
    <source>
        <dbReference type="SAM" id="MobiDB-lite"/>
    </source>
</evidence>
<keyword evidence="3" id="KW-1185">Reference proteome</keyword>
<organism evidence="2 3">
    <name type="scientific">Eumeta variegata</name>
    <name type="common">Bagworm moth</name>
    <name type="synonym">Eumeta japonica</name>
    <dbReference type="NCBI Taxonomy" id="151549"/>
    <lineage>
        <taxon>Eukaryota</taxon>
        <taxon>Metazoa</taxon>
        <taxon>Ecdysozoa</taxon>
        <taxon>Arthropoda</taxon>
        <taxon>Hexapoda</taxon>
        <taxon>Insecta</taxon>
        <taxon>Pterygota</taxon>
        <taxon>Neoptera</taxon>
        <taxon>Endopterygota</taxon>
        <taxon>Lepidoptera</taxon>
        <taxon>Glossata</taxon>
        <taxon>Ditrysia</taxon>
        <taxon>Tineoidea</taxon>
        <taxon>Psychidae</taxon>
        <taxon>Oiketicinae</taxon>
        <taxon>Eumeta</taxon>
    </lineage>
</organism>
<sequence>MFAETFPASDATRRRPARRPRRTCIVRHNFMAGDKGKTRFCILCVRTAFMENHPVECNKEPAVKRAVAAPAPAPPDASFGPTRFDLGAR</sequence>
<proteinExistence type="predicted"/>
<feature type="region of interest" description="Disordered" evidence="1">
    <location>
        <begin position="68"/>
        <end position="89"/>
    </location>
</feature>
<comment type="caution">
    <text evidence="2">The sequence shown here is derived from an EMBL/GenBank/DDBJ whole genome shotgun (WGS) entry which is preliminary data.</text>
</comment>
<dbReference type="EMBL" id="BGZK01002950">
    <property type="protein sequence ID" value="GBP97527.1"/>
    <property type="molecule type" value="Genomic_DNA"/>
</dbReference>
<evidence type="ECO:0000313" key="3">
    <source>
        <dbReference type="Proteomes" id="UP000299102"/>
    </source>
</evidence>
<dbReference type="AlphaFoldDB" id="A0A4C2AFF6"/>
<gene>
    <name evidence="2" type="ORF">EVAR_102185_1</name>
</gene>
<reference evidence="2 3" key="1">
    <citation type="journal article" date="2019" name="Commun. Biol.">
        <title>The bagworm genome reveals a unique fibroin gene that provides high tensile strength.</title>
        <authorList>
            <person name="Kono N."/>
            <person name="Nakamura H."/>
            <person name="Ohtoshi R."/>
            <person name="Tomita M."/>
            <person name="Numata K."/>
            <person name="Arakawa K."/>
        </authorList>
    </citation>
    <scope>NUCLEOTIDE SEQUENCE [LARGE SCALE GENOMIC DNA]</scope>
</reference>
<protein>
    <submittedName>
        <fullName evidence="2">Uncharacterized protein</fullName>
    </submittedName>
</protein>
<evidence type="ECO:0000313" key="2">
    <source>
        <dbReference type="EMBL" id="GBP97527.1"/>
    </source>
</evidence>
<feature type="region of interest" description="Disordered" evidence="1">
    <location>
        <begin position="1"/>
        <end position="20"/>
    </location>
</feature>
<name>A0A4C2AFF6_EUMVA</name>
<accession>A0A4C2AFF6</accession>
<dbReference type="Proteomes" id="UP000299102">
    <property type="component" value="Unassembled WGS sequence"/>
</dbReference>